<evidence type="ECO:0000313" key="6">
    <source>
        <dbReference type="EMBL" id="GMG86211.1"/>
    </source>
</evidence>
<sequence>MTQTLVSRSAYTGDILEEIRCTPLDQVDAMVADARRALPGWRALSLQERADCLKQAIPELKARAADIAGLISAEMGKPISNAMSEANYCHSTLAATLDGLVQSLAPRKIEDAHTETTLYYDPLGVCAAITPWNFPVSMIQWMVIPALMAGNTVVLKASECTPLAGRAYAQALQAVLPENVLQLVEGGKDHGRALVNANVQLIAFTGSRRAGQQILADAAPQFKRVILELGGKDPLIVLDDADIEAAARLAATNSFSNCGQVCVSIERIYVHESVAEKFEQLLLQNTRKIEVRPGDNASEMGPMVADFQRRHVLGQIEEAVAEGAEVMHMPDTMPDGYILPTVLRVKDTMRIMREETFGPVACVRRFGTDEEAITLANDSIYGLGAVVFGEKGHAMQVARQLDAGMIGINKSCHGANGSPWVGAKQSGYGYHGGAEGDHQFAQVRTVSIGKQ</sequence>
<evidence type="ECO:0000256" key="4">
    <source>
        <dbReference type="RuleBase" id="RU003345"/>
    </source>
</evidence>
<dbReference type="PROSITE" id="PS00687">
    <property type="entry name" value="ALDEHYDE_DEHYDR_GLU"/>
    <property type="match status" value="1"/>
</dbReference>
<gene>
    <name evidence="6" type="ORF">MNKW57_05320</name>
</gene>
<comment type="caution">
    <text evidence="6">The sequence shown here is derived from an EMBL/GenBank/DDBJ whole genome shotgun (WGS) entry which is preliminary data.</text>
</comment>
<evidence type="ECO:0000256" key="1">
    <source>
        <dbReference type="ARBA" id="ARBA00009986"/>
    </source>
</evidence>
<dbReference type="Gene3D" id="3.40.605.10">
    <property type="entry name" value="Aldehyde Dehydrogenase, Chain A, domain 1"/>
    <property type="match status" value="1"/>
</dbReference>
<dbReference type="Pfam" id="PF00171">
    <property type="entry name" value="Aldedh"/>
    <property type="match status" value="1"/>
</dbReference>
<feature type="domain" description="Aldehyde dehydrogenase" evidence="5">
    <location>
        <begin position="7"/>
        <end position="446"/>
    </location>
</feature>
<keyword evidence="2 4" id="KW-0560">Oxidoreductase</keyword>
<evidence type="ECO:0000259" key="5">
    <source>
        <dbReference type="Pfam" id="PF00171"/>
    </source>
</evidence>
<proteinExistence type="inferred from homology"/>
<dbReference type="InterPro" id="IPR016161">
    <property type="entry name" value="Ald_DH/histidinol_DH"/>
</dbReference>
<evidence type="ECO:0000313" key="7">
    <source>
        <dbReference type="Proteomes" id="UP001224392"/>
    </source>
</evidence>
<organism evidence="6 7">
    <name type="scientific">Biformimicrobium ophioploci</name>
    <dbReference type="NCBI Taxonomy" id="3036711"/>
    <lineage>
        <taxon>Bacteria</taxon>
        <taxon>Pseudomonadati</taxon>
        <taxon>Pseudomonadota</taxon>
        <taxon>Gammaproteobacteria</taxon>
        <taxon>Cellvibrionales</taxon>
        <taxon>Microbulbiferaceae</taxon>
        <taxon>Biformimicrobium</taxon>
    </lineage>
</organism>
<dbReference type="CDD" id="cd07078">
    <property type="entry name" value="ALDH"/>
    <property type="match status" value="1"/>
</dbReference>
<dbReference type="InterPro" id="IPR016162">
    <property type="entry name" value="Ald_DH_N"/>
</dbReference>
<protein>
    <submittedName>
        <fullName evidence="6">Aldehyde dehydrogenase family protein</fullName>
    </submittedName>
</protein>
<dbReference type="PANTHER" id="PTHR42804:SF1">
    <property type="entry name" value="ALDEHYDE DEHYDROGENASE-RELATED"/>
    <property type="match status" value="1"/>
</dbReference>
<dbReference type="RefSeq" id="WP_285762714.1">
    <property type="nucleotide sequence ID" value="NZ_BSYJ01000001.1"/>
</dbReference>
<accession>A0ABQ6LVX5</accession>
<dbReference type="SUPFAM" id="SSF53720">
    <property type="entry name" value="ALDH-like"/>
    <property type="match status" value="1"/>
</dbReference>
<dbReference type="PANTHER" id="PTHR42804">
    <property type="entry name" value="ALDEHYDE DEHYDROGENASE"/>
    <property type="match status" value="1"/>
</dbReference>
<dbReference type="InterPro" id="IPR029510">
    <property type="entry name" value="Ald_DH_CS_GLU"/>
</dbReference>
<keyword evidence="7" id="KW-1185">Reference proteome</keyword>
<dbReference type="InterPro" id="IPR016163">
    <property type="entry name" value="Ald_DH_C"/>
</dbReference>
<dbReference type="EMBL" id="BSYJ01000001">
    <property type="protein sequence ID" value="GMG86211.1"/>
    <property type="molecule type" value="Genomic_DNA"/>
</dbReference>
<dbReference type="Proteomes" id="UP001224392">
    <property type="component" value="Unassembled WGS sequence"/>
</dbReference>
<comment type="similarity">
    <text evidence="1 4">Belongs to the aldehyde dehydrogenase family.</text>
</comment>
<reference evidence="6 7" key="1">
    <citation type="submission" date="2023-04" db="EMBL/GenBank/DDBJ databases">
        <title>Marinobulbifer ophiurae gen. nov., sp. Nov., isolate from tissue of brittle star Ophioplocus japonicus.</title>
        <authorList>
            <person name="Kawano K."/>
            <person name="Sawayama S."/>
            <person name="Nakagawa S."/>
        </authorList>
    </citation>
    <scope>NUCLEOTIDE SEQUENCE [LARGE SCALE GENOMIC DNA]</scope>
    <source>
        <strain evidence="6 7">NKW57</strain>
    </source>
</reference>
<dbReference type="InterPro" id="IPR015590">
    <property type="entry name" value="Aldehyde_DH_dom"/>
</dbReference>
<evidence type="ECO:0000256" key="2">
    <source>
        <dbReference type="ARBA" id="ARBA00023002"/>
    </source>
</evidence>
<evidence type="ECO:0000256" key="3">
    <source>
        <dbReference type="PROSITE-ProRule" id="PRU10007"/>
    </source>
</evidence>
<feature type="active site" evidence="3">
    <location>
        <position position="228"/>
    </location>
</feature>
<dbReference type="Gene3D" id="3.40.309.10">
    <property type="entry name" value="Aldehyde Dehydrogenase, Chain A, domain 2"/>
    <property type="match status" value="1"/>
</dbReference>
<name>A0ABQ6LVX5_9GAMM</name>